<evidence type="ECO:0000256" key="5">
    <source>
        <dbReference type="ARBA" id="ARBA00022598"/>
    </source>
</evidence>
<dbReference type="AlphaFoldDB" id="A0A7K4HKF4"/>
<evidence type="ECO:0000313" key="10">
    <source>
        <dbReference type="Proteomes" id="UP000570823"/>
    </source>
</evidence>
<keyword evidence="3" id="KW-0596">Phosphopantetheine</keyword>
<dbReference type="PIRSF" id="PIRSF006444">
    <property type="entry name" value="PaaK"/>
    <property type="match status" value="1"/>
</dbReference>
<dbReference type="InterPro" id="IPR045851">
    <property type="entry name" value="AMP-bd_C_sf"/>
</dbReference>
<dbReference type="InterPro" id="IPR000873">
    <property type="entry name" value="AMP-dep_synth/lig_dom"/>
</dbReference>
<dbReference type="GO" id="GO:0010124">
    <property type="term" value="P:phenylacetate catabolic process"/>
    <property type="evidence" value="ECO:0007669"/>
    <property type="project" value="InterPro"/>
</dbReference>
<evidence type="ECO:0000313" key="9">
    <source>
        <dbReference type="EMBL" id="NVO65754.1"/>
    </source>
</evidence>
<dbReference type="EMBL" id="JABXWR010000001">
    <property type="protein sequence ID" value="NVO65754.1"/>
    <property type="molecule type" value="Genomic_DNA"/>
</dbReference>
<dbReference type="FunFam" id="3.40.50.12780:FF:000016">
    <property type="entry name" value="Phenylacetate-coenzyme A ligase"/>
    <property type="match status" value="1"/>
</dbReference>
<organism evidence="9 10">
    <name type="scientific">Methanofollis tationis</name>
    <dbReference type="NCBI Taxonomy" id="81417"/>
    <lineage>
        <taxon>Archaea</taxon>
        <taxon>Methanobacteriati</taxon>
        <taxon>Methanobacteriota</taxon>
        <taxon>Stenosarchaea group</taxon>
        <taxon>Methanomicrobia</taxon>
        <taxon>Methanomicrobiales</taxon>
        <taxon>Methanomicrobiaceae</taxon>
        <taxon>Methanofollis</taxon>
    </lineage>
</organism>
<keyword evidence="4" id="KW-0597">Phosphoprotein</keyword>
<evidence type="ECO:0000259" key="7">
    <source>
        <dbReference type="Pfam" id="PF00501"/>
    </source>
</evidence>
<dbReference type="OrthoDB" id="37928at2157"/>
<proteinExistence type="predicted"/>
<dbReference type="PANTHER" id="PTHR43439:SF2">
    <property type="entry name" value="ENZYME, PUTATIVE (JCVI)-RELATED"/>
    <property type="match status" value="1"/>
</dbReference>
<feature type="domain" description="AMP-dependent synthetase/ligase" evidence="7">
    <location>
        <begin position="78"/>
        <end position="281"/>
    </location>
</feature>
<comment type="caution">
    <text evidence="9">The sequence shown here is derived from an EMBL/GenBank/DDBJ whole genome shotgun (WGS) entry which is preliminary data.</text>
</comment>
<dbReference type="InterPro" id="IPR011880">
    <property type="entry name" value="PA_CoA_ligase"/>
</dbReference>
<protein>
    <submittedName>
        <fullName evidence="9">Phenylacetate--CoA ligase</fullName>
    </submittedName>
</protein>
<keyword evidence="10" id="KW-1185">Reference proteome</keyword>
<dbReference type="SUPFAM" id="SSF56801">
    <property type="entry name" value="Acetyl-CoA synthetase-like"/>
    <property type="match status" value="1"/>
</dbReference>
<keyword evidence="5 9" id="KW-0436">Ligase</keyword>
<dbReference type="Proteomes" id="UP000570823">
    <property type="component" value="Unassembled WGS sequence"/>
</dbReference>
<evidence type="ECO:0000256" key="3">
    <source>
        <dbReference type="ARBA" id="ARBA00022450"/>
    </source>
</evidence>
<dbReference type="Pfam" id="PF14535">
    <property type="entry name" value="AMP-binding_C_2"/>
    <property type="match status" value="1"/>
</dbReference>
<accession>A0A7K4HKF4</accession>
<dbReference type="InterPro" id="IPR051414">
    <property type="entry name" value="Adenylate-forming_Reductase"/>
</dbReference>
<evidence type="ECO:0000256" key="4">
    <source>
        <dbReference type="ARBA" id="ARBA00022553"/>
    </source>
</evidence>
<dbReference type="CDD" id="cd05913">
    <property type="entry name" value="PaaK"/>
    <property type="match status" value="1"/>
</dbReference>
<dbReference type="InterPro" id="IPR042099">
    <property type="entry name" value="ANL_N_sf"/>
</dbReference>
<gene>
    <name evidence="9" type="ORF">HWN36_00105</name>
</gene>
<dbReference type="Gene3D" id="3.40.50.12780">
    <property type="entry name" value="N-terminal domain of ligase-like"/>
    <property type="match status" value="1"/>
</dbReference>
<dbReference type="GO" id="GO:0000166">
    <property type="term" value="F:nucleotide binding"/>
    <property type="evidence" value="ECO:0007669"/>
    <property type="project" value="UniProtKB-KW"/>
</dbReference>
<evidence type="ECO:0000256" key="6">
    <source>
        <dbReference type="ARBA" id="ARBA00022741"/>
    </source>
</evidence>
<reference evidence="9 10" key="1">
    <citation type="submission" date="2020-06" db="EMBL/GenBank/DDBJ databases">
        <title>Methanofollis fontis sp. nov., a methanogen isolated from marine sediments near a cold seep at Four-Way Closure Ridge offshore southwestern Taiwan.</title>
        <authorList>
            <person name="Chen S.-C."/>
            <person name="Teng N.-H."/>
            <person name="Lin Y.-S."/>
            <person name="Lai M.-C."/>
            <person name="Chen H.-H."/>
            <person name="Wang C.-C."/>
        </authorList>
    </citation>
    <scope>NUCLEOTIDE SEQUENCE [LARGE SCALE GENOMIC DNA]</scope>
    <source>
        <strain evidence="9 10">DSM 2702</strain>
    </source>
</reference>
<dbReference type="Pfam" id="PF00501">
    <property type="entry name" value="AMP-binding"/>
    <property type="match status" value="1"/>
</dbReference>
<dbReference type="GO" id="GO:0047475">
    <property type="term" value="F:phenylacetate-CoA ligase activity"/>
    <property type="evidence" value="ECO:0007669"/>
    <property type="project" value="InterPro"/>
</dbReference>
<name>A0A7K4HKF4_9EURY</name>
<keyword evidence="6" id="KW-0547">Nucleotide-binding</keyword>
<dbReference type="InterPro" id="IPR028154">
    <property type="entry name" value="AMP-dep_Lig_C"/>
</dbReference>
<dbReference type="PANTHER" id="PTHR43439">
    <property type="entry name" value="PHENYLACETATE-COENZYME A LIGASE"/>
    <property type="match status" value="1"/>
</dbReference>
<evidence type="ECO:0000256" key="1">
    <source>
        <dbReference type="ARBA" id="ARBA00005211"/>
    </source>
</evidence>
<evidence type="ECO:0000256" key="2">
    <source>
        <dbReference type="ARBA" id="ARBA00011245"/>
    </source>
</evidence>
<comment type="pathway">
    <text evidence="1">Aromatic compound metabolism.</text>
</comment>
<sequence length="430" mass="48382">MFWNREIETIAGDDLEALQLSRLKWTVRQVQNVEFYRRAFQKAGVSPGDIQTLDDLEKLPFTTKKDLREGYPFGFFAVPKREVVRIHTTSGTTGKPTVVGYTRQDLDTWTELMARNLTMVGLTEDDVFQNILGYGLFTGGLGFHYGAERVGMTVIPSSTGNTKRQIEMIEDFGVTAINSTPGYGLHLVEVAEQMGASLESLRIATFGAEPWSESMRAELERRLGVDAYDSYGMSEMYGPGVAFECEEKDGLHIWHDCYLAEIIDPATGERLPDGETGELVITPLVKEAMPLIRYRTGDITRFLTDDCPCGRGKRIARLSGRADDMLVIRGINVFPSQIEHTLLSLPEVGDQYMVYVDRINHLDEMTIEVEINKSYFSGELADLQRLQKKVAGAIRETLNLRTTVKFVEPGTLPRFEGKAKRVVDRRGAIW</sequence>
<feature type="domain" description="AMP-dependent ligase C-terminal" evidence="8">
    <location>
        <begin position="330"/>
        <end position="426"/>
    </location>
</feature>
<comment type="subunit">
    <text evidence="2">Monomer.</text>
</comment>
<evidence type="ECO:0000259" key="8">
    <source>
        <dbReference type="Pfam" id="PF14535"/>
    </source>
</evidence>
<dbReference type="RefSeq" id="WP_176787313.1">
    <property type="nucleotide sequence ID" value="NZ_JABXWR010000001.1"/>
</dbReference>
<dbReference type="Gene3D" id="3.30.300.30">
    <property type="match status" value="1"/>
</dbReference>